<comment type="similarity">
    <text evidence="1 3">Belongs to the short-chain dehydrogenases/reductases (SDR) family.</text>
</comment>
<dbReference type="InterPro" id="IPR057326">
    <property type="entry name" value="KR_dom"/>
</dbReference>
<reference evidence="5" key="1">
    <citation type="journal article" date="2014" name="Int. J. Syst. Evol. Microbiol.">
        <title>Complete genome of a new Firmicutes species belonging to the dominant human colonic microbiota ('Ruminococcus bicirculans') reveals two chromosomes and a selective capacity to utilize plant glucans.</title>
        <authorList>
            <consortium name="NISC Comparative Sequencing Program"/>
            <person name="Wegmann U."/>
            <person name="Louis P."/>
            <person name="Goesmann A."/>
            <person name="Henrissat B."/>
            <person name="Duncan S.H."/>
            <person name="Flint H.J."/>
        </authorList>
    </citation>
    <scope>NUCLEOTIDE SEQUENCE</scope>
    <source>
        <strain evidence="5">CGMCC 4.5581</strain>
    </source>
</reference>
<evidence type="ECO:0000313" key="8">
    <source>
        <dbReference type="Proteomes" id="UP000648663"/>
    </source>
</evidence>
<dbReference type="Proteomes" id="UP000552836">
    <property type="component" value="Unassembled WGS sequence"/>
</dbReference>
<accession>A0A846LIH1</accession>
<dbReference type="PANTHER" id="PTHR44196">
    <property type="entry name" value="DEHYDROGENASE/REDUCTASE SDR FAMILY MEMBER 7B"/>
    <property type="match status" value="1"/>
</dbReference>
<dbReference type="AlphaFoldDB" id="A0A846LIH1"/>
<organism evidence="6 7">
    <name type="scientific">Modestobacter marinus</name>
    <dbReference type="NCBI Taxonomy" id="477641"/>
    <lineage>
        <taxon>Bacteria</taxon>
        <taxon>Bacillati</taxon>
        <taxon>Actinomycetota</taxon>
        <taxon>Actinomycetes</taxon>
        <taxon>Geodermatophilales</taxon>
        <taxon>Geodermatophilaceae</taxon>
        <taxon>Modestobacter</taxon>
    </lineage>
</organism>
<evidence type="ECO:0000256" key="1">
    <source>
        <dbReference type="ARBA" id="ARBA00006484"/>
    </source>
</evidence>
<reference evidence="6 7" key="3">
    <citation type="submission" date="2020-02" db="EMBL/GenBank/DDBJ databases">
        <title>Sequencing the genomes of 1000 actinobacteria strains.</title>
        <authorList>
            <person name="Klenk H.-P."/>
        </authorList>
    </citation>
    <scope>NUCLEOTIDE SEQUENCE [LARGE SCALE GENOMIC DNA]</scope>
    <source>
        <strain evidence="6 7">DSM 45201</strain>
    </source>
</reference>
<dbReference type="EMBL" id="JAAMPA010000001">
    <property type="protein sequence ID" value="NIH67081.1"/>
    <property type="molecule type" value="Genomic_DNA"/>
</dbReference>
<dbReference type="PRINTS" id="PR00080">
    <property type="entry name" value="SDRFAMILY"/>
</dbReference>
<reference evidence="8" key="2">
    <citation type="journal article" date="2019" name="Int. J. Syst. Evol. Microbiol.">
        <title>The Global Catalogue of Microorganisms (GCM) 10K type strain sequencing project: providing services to taxonomists for standard genome sequencing and annotation.</title>
        <authorList>
            <consortium name="The Broad Institute Genomics Platform"/>
            <consortium name="The Broad Institute Genome Sequencing Center for Infectious Disease"/>
            <person name="Wu L."/>
            <person name="Ma J."/>
        </authorList>
    </citation>
    <scope>NUCLEOTIDE SEQUENCE [LARGE SCALE GENOMIC DNA]</scope>
    <source>
        <strain evidence="8">CGMCC 4.5581</strain>
    </source>
</reference>
<sequence length="243" mass="24251">MQIDGAVVVVTGASSGIGAATARAAAAAGARVVLAARREDRLAALAEELGSARGAALAVRCDVTDPAQVADALQAAVDAFGRIDVVVNNAGQGLQGTVADVDLEDVRAVLELNVLGPLVVMQAAVPHLRAGGGGSIVNISSGTTLAAVPGTGPYAASKSALEKLSAVARAELEPDGITVSCLLPFATSTEFMTSIRAGREAAEEMTAGATFDPPERVAEAVLDLVRTGAPQVDLVPRAYGGSA</sequence>
<comment type="caution">
    <text evidence="6">The sequence shown here is derived from an EMBL/GenBank/DDBJ whole genome shotgun (WGS) entry which is preliminary data.</text>
</comment>
<proteinExistence type="inferred from homology"/>
<evidence type="ECO:0000259" key="4">
    <source>
        <dbReference type="SMART" id="SM00822"/>
    </source>
</evidence>
<protein>
    <submittedName>
        <fullName evidence="6">NADP-dependent 3-hydroxy acid dehydrogenase YdfG</fullName>
    </submittedName>
</protein>
<dbReference type="PANTHER" id="PTHR44196:SF1">
    <property type="entry name" value="DEHYDROGENASE_REDUCTASE SDR FAMILY MEMBER 7B"/>
    <property type="match status" value="1"/>
</dbReference>
<evidence type="ECO:0000313" key="7">
    <source>
        <dbReference type="Proteomes" id="UP000552836"/>
    </source>
</evidence>
<dbReference type="InterPro" id="IPR002347">
    <property type="entry name" value="SDR_fam"/>
</dbReference>
<dbReference type="RefSeq" id="WP_166754559.1">
    <property type="nucleotide sequence ID" value="NZ_BAABJU010000001.1"/>
</dbReference>
<dbReference type="Proteomes" id="UP000648663">
    <property type="component" value="Unassembled WGS sequence"/>
</dbReference>
<dbReference type="Pfam" id="PF00106">
    <property type="entry name" value="adh_short"/>
    <property type="match status" value="1"/>
</dbReference>
<dbReference type="InterPro" id="IPR036291">
    <property type="entry name" value="NAD(P)-bd_dom_sf"/>
</dbReference>
<evidence type="ECO:0000256" key="2">
    <source>
        <dbReference type="ARBA" id="ARBA00023002"/>
    </source>
</evidence>
<dbReference type="FunFam" id="3.40.50.720:FF:000084">
    <property type="entry name" value="Short-chain dehydrogenase reductase"/>
    <property type="match status" value="1"/>
</dbReference>
<dbReference type="GO" id="GO:0016491">
    <property type="term" value="F:oxidoreductase activity"/>
    <property type="evidence" value="ECO:0007669"/>
    <property type="project" value="UniProtKB-KW"/>
</dbReference>
<dbReference type="EMBL" id="BMMI01000001">
    <property type="protein sequence ID" value="GGL51888.1"/>
    <property type="molecule type" value="Genomic_DNA"/>
</dbReference>
<dbReference type="PRINTS" id="PR00081">
    <property type="entry name" value="GDHRDH"/>
</dbReference>
<evidence type="ECO:0000256" key="3">
    <source>
        <dbReference type="RuleBase" id="RU000363"/>
    </source>
</evidence>
<name>A0A846LIH1_9ACTN</name>
<keyword evidence="8" id="KW-1185">Reference proteome</keyword>
<keyword evidence="2" id="KW-0560">Oxidoreductase</keyword>
<feature type="domain" description="Ketoreductase" evidence="4">
    <location>
        <begin position="6"/>
        <end position="186"/>
    </location>
</feature>
<dbReference type="SUPFAM" id="SSF51735">
    <property type="entry name" value="NAD(P)-binding Rossmann-fold domains"/>
    <property type="match status" value="1"/>
</dbReference>
<evidence type="ECO:0000313" key="6">
    <source>
        <dbReference type="EMBL" id="NIH67081.1"/>
    </source>
</evidence>
<gene>
    <name evidence="6" type="ORF">FB380_001527</name>
    <name evidence="5" type="ORF">GCM10011589_04990</name>
</gene>
<evidence type="ECO:0000313" key="5">
    <source>
        <dbReference type="EMBL" id="GGL51888.1"/>
    </source>
</evidence>
<reference evidence="5" key="4">
    <citation type="submission" date="2024-05" db="EMBL/GenBank/DDBJ databases">
        <authorList>
            <person name="Sun Q."/>
            <person name="Zhou Y."/>
        </authorList>
    </citation>
    <scope>NUCLEOTIDE SEQUENCE</scope>
    <source>
        <strain evidence="5">CGMCC 4.5581</strain>
    </source>
</reference>
<dbReference type="GO" id="GO:0016020">
    <property type="term" value="C:membrane"/>
    <property type="evidence" value="ECO:0007669"/>
    <property type="project" value="TreeGrafter"/>
</dbReference>
<dbReference type="Gene3D" id="3.40.50.720">
    <property type="entry name" value="NAD(P)-binding Rossmann-like Domain"/>
    <property type="match status" value="1"/>
</dbReference>
<dbReference type="SMART" id="SM00822">
    <property type="entry name" value="PKS_KR"/>
    <property type="match status" value="1"/>
</dbReference>